<feature type="DNA-binding region" description="H-T-H motif" evidence="2">
    <location>
        <begin position="39"/>
        <end position="58"/>
    </location>
</feature>
<keyword evidence="1 2" id="KW-0238">DNA-binding</keyword>
<evidence type="ECO:0000259" key="3">
    <source>
        <dbReference type="PROSITE" id="PS50977"/>
    </source>
</evidence>
<feature type="domain" description="HTH tetR-type" evidence="3">
    <location>
        <begin position="16"/>
        <end position="76"/>
    </location>
</feature>
<organism evidence="4 5">
    <name type="scientific">Deinococcus aerolatus</name>
    <dbReference type="NCBI Taxonomy" id="522487"/>
    <lineage>
        <taxon>Bacteria</taxon>
        <taxon>Thermotogati</taxon>
        <taxon>Deinococcota</taxon>
        <taxon>Deinococci</taxon>
        <taxon>Deinococcales</taxon>
        <taxon>Deinococcaceae</taxon>
        <taxon>Deinococcus</taxon>
    </lineage>
</organism>
<dbReference type="Gene3D" id="1.10.357.10">
    <property type="entry name" value="Tetracycline Repressor, domain 2"/>
    <property type="match status" value="1"/>
</dbReference>
<name>A0ABQ2G7G3_9DEIO</name>
<evidence type="ECO:0000256" key="1">
    <source>
        <dbReference type="ARBA" id="ARBA00023125"/>
    </source>
</evidence>
<dbReference type="Pfam" id="PF00440">
    <property type="entry name" value="TetR_N"/>
    <property type="match status" value="1"/>
</dbReference>
<gene>
    <name evidence="4" type="ORF">GCM10010840_15590</name>
</gene>
<evidence type="ECO:0000313" key="5">
    <source>
        <dbReference type="Proteomes" id="UP000639973"/>
    </source>
</evidence>
<dbReference type="RefSeq" id="WP_188970601.1">
    <property type="nucleotide sequence ID" value="NZ_BMOL01000005.1"/>
</dbReference>
<dbReference type="InterPro" id="IPR001647">
    <property type="entry name" value="HTH_TetR"/>
</dbReference>
<evidence type="ECO:0000313" key="4">
    <source>
        <dbReference type="EMBL" id="GGL78644.1"/>
    </source>
</evidence>
<dbReference type="EMBL" id="BMOL01000005">
    <property type="protein sequence ID" value="GGL78644.1"/>
    <property type="molecule type" value="Genomic_DNA"/>
</dbReference>
<comment type="caution">
    <text evidence="4">The sequence shown here is derived from an EMBL/GenBank/DDBJ whole genome shotgun (WGS) entry which is preliminary data.</text>
</comment>
<dbReference type="PANTHER" id="PTHR30055">
    <property type="entry name" value="HTH-TYPE TRANSCRIPTIONAL REGULATOR RUTR"/>
    <property type="match status" value="1"/>
</dbReference>
<dbReference type="PROSITE" id="PS50977">
    <property type="entry name" value="HTH_TETR_2"/>
    <property type="match status" value="1"/>
</dbReference>
<evidence type="ECO:0000256" key="2">
    <source>
        <dbReference type="PROSITE-ProRule" id="PRU00335"/>
    </source>
</evidence>
<sequence>MPSALPPPAARRLSAENRREQLLEAASALFIEKGFEAVGMNDIARELQTSRPTVYTYFTSTDDMLRALLTERLPAMWERLRPMLPASGEFSADTFSNLFLALLHERELLLLLHSGGGPLFREQRAHFLQQLGEWTEPYHRAGVRHPHVLHLITLLLEAAAVEAVRGDHAEAARQAQVLGQFVAAGVAALTS</sequence>
<protein>
    <submittedName>
        <fullName evidence="4">TetR family transcriptional regulator</fullName>
    </submittedName>
</protein>
<dbReference type="Proteomes" id="UP000639973">
    <property type="component" value="Unassembled WGS sequence"/>
</dbReference>
<dbReference type="PANTHER" id="PTHR30055:SF184">
    <property type="entry name" value="HTH-TYPE TRANSCRIPTIONAL REGULATOR ETHR"/>
    <property type="match status" value="1"/>
</dbReference>
<dbReference type="InterPro" id="IPR050109">
    <property type="entry name" value="HTH-type_TetR-like_transc_reg"/>
</dbReference>
<keyword evidence="5" id="KW-1185">Reference proteome</keyword>
<accession>A0ABQ2G7G3</accession>
<proteinExistence type="predicted"/>
<dbReference type="SUPFAM" id="SSF46689">
    <property type="entry name" value="Homeodomain-like"/>
    <property type="match status" value="1"/>
</dbReference>
<dbReference type="PRINTS" id="PR00455">
    <property type="entry name" value="HTHTETR"/>
</dbReference>
<reference evidence="5" key="1">
    <citation type="journal article" date="2019" name="Int. J. Syst. Evol. Microbiol.">
        <title>The Global Catalogue of Microorganisms (GCM) 10K type strain sequencing project: providing services to taxonomists for standard genome sequencing and annotation.</title>
        <authorList>
            <consortium name="The Broad Institute Genomics Platform"/>
            <consortium name="The Broad Institute Genome Sequencing Center for Infectious Disease"/>
            <person name="Wu L."/>
            <person name="Ma J."/>
        </authorList>
    </citation>
    <scope>NUCLEOTIDE SEQUENCE [LARGE SCALE GENOMIC DNA]</scope>
    <source>
        <strain evidence="5">JCM 15442</strain>
    </source>
</reference>
<dbReference type="InterPro" id="IPR009057">
    <property type="entry name" value="Homeodomain-like_sf"/>
</dbReference>